<dbReference type="AlphaFoldDB" id="A0A9P4J720"/>
<comment type="caution">
    <text evidence="2">The sequence shown here is derived from an EMBL/GenBank/DDBJ whole genome shotgun (WGS) entry which is preliminary data.</text>
</comment>
<dbReference type="SUPFAM" id="SSF53474">
    <property type="entry name" value="alpha/beta-Hydrolases"/>
    <property type="match status" value="1"/>
</dbReference>
<evidence type="ECO:0000313" key="2">
    <source>
        <dbReference type="EMBL" id="KAF2156547.1"/>
    </source>
</evidence>
<protein>
    <submittedName>
        <fullName evidence="2">Alpha/beta-hydrolase</fullName>
    </submittedName>
</protein>
<reference evidence="2" key="1">
    <citation type="journal article" date="2020" name="Stud. Mycol.">
        <title>101 Dothideomycetes genomes: a test case for predicting lifestyles and emergence of pathogens.</title>
        <authorList>
            <person name="Haridas S."/>
            <person name="Albert R."/>
            <person name="Binder M."/>
            <person name="Bloem J."/>
            <person name="Labutti K."/>
            <person name="Salamov A."/>
            <person name="Andreopoulos B."/>
            <person name="Baker S."/>
            <person name="Barry K."/>
            <person name="Bills G."/>
            <person name="Bluhm B."/>
            <person name="Cannon C."/>
            <person name="Castanera R."/>
            <person name="Culley D."/>
            <person name="Daum C."/>
            <person name="Ezra D."/>
            <person name="Gonzalez J."/>
            <person name="Henrissat B."/>
            <person name="Kuo A."/>
            <person name="Liang C."/>
            <person name="Lipzen A."/>
            <person name="Lutzoni F."/>
            <person name="Magnuson J."/>
            <person name="Mondo S."/>
            <person name="Nolan M."/>
            <person name="Ohm R."/>
            <person name="Pangilinan J."/>
            <person name="Park H.-J."/>
            <person name="Ramirez L."/>
            <person name="Alfaro M."/>
            <person name="Sun H."/>
            <person name="Tritt A."/>
            <person name="Yoshinaga Y."/>
            <person name="Zwiers L.-H."/>
            <person name="Turgeon B."/>
            <person name="Goodwin S."/>
            <person name="Spatafora J."/>
            <person name="Crous P."/>
            <person name="Grigoriev I."/>
        </authorList>
    </citation>
    <scope>NUCLEOTIDE SEQUENCE</scope>
    <source>
        <strain evidence="2">CBS 260.36</strain>
    </source>
</reference>
<evidence type="ECO:0000313" key="3">
    <source>
        <dbReference type="Proteomes" id="UP000799439"/>
    </source>
</evidence>
<gene>
    <name evidence="2" type="ORF">K461DRAFT_263588</name>
</gene>
<proteinExistence type="predicted"/>
<dbReference type="PANTHER" id="PTHR45763">
    <property type="entry name" value="HYDROLASE, ALPHA/BETA FOLD FAMILY PROTEIN, EXPRESSED-RELATED"/>
    <property type="match status" value="1"/>
</dbReference>
<dbReference type="InterPro" id="IPR029058">
    <property type="entry name" value="AB_hydrolase_fold"/>
</dbReference>
<accession>A0A9P4J720</accession>
<name>A0A9P4J720_9PEZI</name>
<dbReference type="OrthoDB" id="294702at2759"/>
<organism evidence="2 3">
    <name type="scientific">Myriangium duriaei CBS 260.36</name>
    <dbReference type="NCBI Taxonomy" id="1168546"/>
    <lineage>
        <taxon>Eukaryota</taxon>
        <taxon>Fungi</taxon>
        <taxon>Dikarya</taxon>
        <taxon>Ascomycota</taxon>
        <taxon>Pezizomycotina</taxon>
        <taxon>Dothideomycetes</taxon>
        <taxon>Dothideomycetidae</taxon>
        <taxon>Myriangiales</taxon>
        <taxon>Myriangiaceae</taxon>
        <taxon>Myriangium</taxon>
    </lineage>
</organism>
<dbReference type="PANTHER" id="PTHR45763:SF46">
    <property type="entry name" value="AB HYDROLASE-1 DOMAIN-CONTAINING PROTEIN"/>
    <property type="match status" value="1"/>
</dbReference>
<feature type="domain" description="AB hydrolase-1" evidence="1">
    <location>
        <begin position="40"/>
        <end position="297"/>
    </location>
</feature>
<sequence length="313" mass="35141">MSAGSDSHSTAPPGGVSSKLLLPDGRELGYAEFGSPTGRPIILHHGLACSRLDGAFFHEVAQEVGARIIGIDRPGMGWSSYYAEWQLLDFAKDVERLTDHLKLQEYCVMGMSGGGPSVLACAKALPSTKLKAAAMVCALGPNDIGMHGAQFANRIGFSYALRFCPTFLFRWFWHRDPIGRVDLSDDERFNMILNQVESSTSIPKKDREVLTDRDFMYRGLASTRQGFSQNVDFVLRDAILDTLDFGFKVEDIRPDLPVHLWYAENDRNVPKIHGWELKKRLGSRARLHMLDETHASLAWNWKKVILEDLLQTM</sequence>
<keyword evidence="3" id="KW-1185">Reference proteome</keyword>
<dbReference type="Gene3D" id="3.40.50.1820">
    <property type="entry name" value="alpha/beta hydrolase"/>
    <property type="match status" value="1"/>
</dbReference>
<dbReference type="Pfam" id="PF00561">
    <property type="entry name" value="Abhydrolase_1"/>
    <property type="match status" value="1"/>
</dbReference>
<evidence type="ECO:0000259" key="1">
    <source>
        <dbReference type="Pfam" id="PF00561"/>
    </source>
</evidence>
<dbReference type="InterPro" id="IPR000073">
    <property type="entry name" value="AB_hydrolase_1"/>
</dbReference>
<dbReference type="Proteomes" id="UP000799439">
    <property type="component" value="Unassembled WGS sequence"/>
</dbReference>
<dbReference type="EMBL" id="ML996081">
    <property type="protein sequence ID" value="KAF2156547.1"/>
    <property type="molecule type" value="Genomic_DNA"/>
</dbReference>